<dbReference type="EMBL" id="CP016246">
    <property type="protein sequence ID" value="ANQ07870.1"/>
    <property type="molecule type" value="Genomic_DNA"/>
</dbReference>
<protein>
    <submittedName>
        <fullName evidence="1">Uncharacterized protein</fullName>
    </submittedName>
</protein>
<accession>A0A1B1DYQ6</accession>
<proteinExistence type="predicted"/>
<sequence>MFLRNRFNVQIPGLGKEHFVPKESGSMEGVPMEQVSYSDSGKVFLRKVFLRKVFLRKVFLRNRFQVQFPGLRFHV</sequence>
<dbReference type="RefSeq" id="XP_019914565.1">
    <property type="nucleotide sequence ID" value="XM_020058744.1"/>
</dbReference>
<dbReference type="KEGG" id="pcot:PCOAH_00019350"/>
<name>A0A1B1DYQ6_9APIC</name>
<dbReference type="VEuPathDB" id="PlasmoDB:PCOAH_00019350"/>
<keyword evidence="2" id="KW-1185">Reference proteome</keyword>
<dbReference type="Proteomes" id="UP000092716">
    <property type="component" value="Chromosome 8"/>
</dbReference>
<gene>
    <name evidence="1" type="ORF">PCOAH_00019350</name>
</gene>
<organism evidence="1 2">
    <name type="scientific">Plasmodium coatneyi</name>
    <dbReference type="NCBI Taxonomy" id="208452"/>
    <lineage>
        <taxon>Eukaryota</taxon>
        <taxon>Sar</taxon>
        <taxon>Alveolata</taxon>
        <taxon>Apicomplexa</taxon>
        <taxon>Aconoidasida</taxon>
        <taxon>Haemosporida</taxon>
        <taxon>Plasmodiidae</taxon>
        <taxon>Plasmodium</taxon>
    </lineage>
</organism>
<dbReference type="AlphaFoldDB" id="A0A1B1DYQ6"/>
<dbReference type="GeneID" id="30908661"/>
<evidence type="ECO:0000313" key="1">
    <source>
        <dbReference type="EMBL" id="ANQ07870.1"/>
    </source>
</evidence>
<evidence type="ECO:0000313" key="2">
    <source>
        <dbReference type="Proteomes" id="UP000092716"/>
    </source>
</evidence>
<reference evidence="2" key="1">
    <citation type="submission" date="2016-06" db="EMBL/GenBank/DDBJ databases">
        <title>First high quality genome sequence of Plasmodium coatneyi using continuous long reads from single molecule, real-time sequencing.</title>
        <authorList>
            <person name="Chien J.-T."/>
            <person name="Pakala S.B."/>
            <person name="Geraldo J.A."/>
            <person name="Lapp S.A."/>
            <person name="Barnwell J.W."/>
            <person name="Kissinger J.C."/>
            <person name="Galinski M.R."/>
            <person name="Humphrey J.C."/>
        </authorList>
    </citation>
    <scope>NUCLEOTIDE SEQUENCE [LARGE SCALE GENOMIC DNA]</scope>
    <source>
        <strain evidence="2">Hackeri</strain>
    </source>
</reference>